<dbReference type="Pfam" id="PF13472">
    <property type="entry name" value="Lipase_GDSL_2"/>
    <property type="match status" value="1"/>
</dbReference>
<dbReference type="EMBL" id="LR593886">
    <property type="protein sequence ID" value="VTS03241.1"/>
    <property type="molecule type" value="Genomic_DNA"/>
</dbReference>
<evidence type="ECO:0000313" key="4">
    <source>
        <dbReference type="Proteomes" id="UP000464178"/>
    </source>
</evidence>
<dbReference type="GO" id="GO:0004622">
    <property type="term" value="F:phosphatidylcholine lysophospholipase activity"/>
    <property type="evidence" value="ECO:0007669"/>
    <property type="project" value="TreeGrafter"/>
</dbReference>
<dbReference type="SUPFAM" id="SSF52266">
    <property type="entry name" value="SGNH hydrolase"/>
    <property type="match status" value="1"/>
</dbReference>
<dbReference type="AlphaFoldDB" id="A0A6P2DL57"/>
<dbReference type="CDD" id="cd01834">
    <property type="entry name" value="SGNH_hydrolase_like_2"/>
    <property type="match status" value="1"/>
</dbReference>
<feature type="signal peptide" evidence="1">
    <location>
        <begin position="1"/>
        <end position="27"/>
    </location>
</feature>
<evidence type="ECO:0000259" key="2">
    <source>
        <dbReference type="Pfam" id="PF13472"/>
    </source>
</evidence>
<dbReference type="InterPro" id="IPR013830">
    <property type="entry name" value="SGNH_hydro"/>
</dbReference>
<dbReference type="KEGG" id="gms:SOIL9_72490"/>
<dbReference type="Proteomes" id="UP000464178">
    <property type="component" value="Chromosome"/>
</dbReference>
<evidence type="ECO:0000313" key="3">
    <source>
        <dbReference type="EMBL" id="VTS03241.1"/>
    </source>
</evidence>
<gene>
    <name evidence="3" type="ORF">SOIL9_72490</name>
</gene>
<dbReference type="PANTHER" id="PTHR30383:SF5">
    <property type="entry name" value="SGNH HYDROLASE-TYPE ESTERASE DOMAIN-CONTAINING PROTEIN"/>
    <property type="match status" value="1"/>
</dbReference>
<dbReference type="InterPro" id="IPR051532">
    <property type="entry name" value="Ester_Hydrolysis_Enzymes"/>
</dbReference>
<reference evidence="3 4" key="1">
    <citation type="submission" date="2019-05" db="EMBL/GenBank/DDBJ databases">
        <authorList>
            <consortium name="Science for Life Laboratories"/>
        </authorList>
    </citation>
    <scope>NUCLEOTIDE SEQUENCE [LARGE SCALE GENOMIC DNA]</scope>
    <source>
        <strain evidence="3">Soil9</strain>
    </source>
</reference>
<feature type="domain" description="SGNH hydrolase-type esterase" evidence="2">
    <location>
        <begin position="54"/>
        <end position="230"/>
    </location>
</feature>
<keyword evidence="4" id="KW-1185">Reference proteome</keyword>
<accession>A0A6P2DL57</accession>
<name>A0A6P2DL57_9BACT</name>
<dbReference type="RefSeq" id="WP_162672968.1">
    <property type="nucleotide sequence ID" value="NZ_LR593886.1"/>
</dbReference>
<organism evidence="3 4">
    <name type="scientific">Gemmata massiliana</name>
    <dbReference type="NCBI Taxonomy" id="1210884"/>
    <lineage>
        <taxon>Bacteria</taxon>
        <taxon>Pseudomonadati</taxon>
        <taxon>Planctomycetota</taxon>
        <taxon>Planctomycetia</taxon>
        <taxon>Gemmatales</taxon>
        <taxon>Gemmataceae</taxon>
        <taxon>Gemmata</taxon>
    </lineage>
</organism>
<dbReference type="InterPro" id="IPR036514">
    <property type="entry name" value="SGNH_hydro_sf"/>
</dbReference>
<evidence type="ECO:0000256" key="1">
    <source>
        <dbReference type="SAM" id="SignalP"/>
    </source>
</evidence>
<keyword evidence="1" id="KW-0732">Signal</keyword>
<protein>
    <recommendedName>
        <fullName evidence="2">SGNH hydrolase-type esterase domain-containing protein</fullName>
    </recommendedName>
</protein>
<feature type="chain" id="PRO_5027085878" description="SGNH hydrolase-type esterase domain-containing protein" evidence="1">
    <location>
        <begin position="28"/>
        <end position="431"/>
    </location>
</feature>
<dbReference type="Gene3D" id="3.40.50.1110">
    <property type="entry name" value="SGNH hydrolase"/>
    <property type="match status" value="1"/>
</dbReference>
<proteinExistence type="predicted"/>
<sequence length="431" mass="46543">MVRLLASAAFVSVFAVGLAPTHPTLQAADPQPTSAAREGVAKDFFFKPNDRIVFLGDSITAQYQYSTYIELYLTTRMPKGNFTFINAGIGGDTANGGANRFQTHVLAEKPTAITINFGMNDGGYGAFNPQANKVFVEKTGAMLDLANKAGARVALLSPNAVDRRNKSNGKQYVETQKEFYAPLKDLATKHKVSFVDQYAITRAATDKMEVDDPMAKKAVPYYDGFHTSPPGGMLMAHAILTGLHAPVLVSDVSVDVKSSQAAGKGCKVDGLEVTPTSVTFTRTDDALPLPVQKDWLPMLPYTNELKDLNYYGLTVQGLKDGDYTVSIGGTAVGKFSAAELGKGVNLGNATTGPVWEQSNKVLQAINAKNNMVAQRFFGVVMFNAPDWLADVATERKPAELKKRMDKIDAAQAEIYKLAAPVARKFEIKPAQ</sequence>
<dbReference type="PANTHER" id="PTHR30383">
    <property type="entry name" value="THIOESTERASE 1/PROTEASE 1/LYSOPHOSPHOLIPASE L1"/>
    <property type="match status" value="1"/>
</dbReference>